<sequence>MPRFPDYDPESGQGLQFPVAAPSQVPAEAAAYQARVDRQNAFDDEERFNQRRQQRQAELDEAARTMPPAATGFAAGIMQSTQKGDSALLAAVSPANRPAFAARLAAEREALLGQAAAIERQGRARYEAGELDNAFAAHEQDVARDPSLLATARQAYFGLVDSSGQTPAQKAQRRQDAERGLAMAAWRTRFADDPEGGAAALDRNDPAFAAIPKAEHDQLIGDAFLRRDQNQALARGALEPTLRDAETALTSVGRYDGVLPDEARFVAAYGREDGPRRHAEFQRIVKLGADVDAIKTMTPAEQTAWLARLGPKAFEFTGNGPDFVEGRERHARAAQAIALNLAARNKNPNAYVRAVYPAIDKLWTEAENSPDRLKAALAATNAAMDGLGLPAQGRAVLPKAMIDKALMRFGDTARPLSERIAPFRALITAPDDPAQQAGLFAQAMRLGLPRLAAPALAAYGRGDDDNAARLLLAAFGTNTAFGNRHPQPAAGAKLAQPADSAASTAPTSPLALRGGAGAAGTRAAWQPVRTDTAIDLGPAMASELARLQAAGRNGLDPLTAKLFDNIVQNTLSLNGGDPYDAVARASQAIRRASPSLYAAAQPRTVTDVQPGVGMAQDNGGARVTGSTPNKPANPPFEIPEGSGKPANVNTAPAIPASPGATVDNAGKAVIQRPGATTAKPVNDNALKTLPPQPRPANPDRQRSTQPRSLPPSANEMLRRNPGSRGADPLGLLLFDEAKRPQDASAPYPDSPVPSSYSLSPFGGTRIGPAITGFIQRQVEALPRRDDVGMDAHAKSAEFGDFNTALVAARRDLFADQVDGSYRPYYTVGDYDFSFARGPNADSEATVVAVRKSKREAAWFSGWFVHDEGAPAGPWSGTPAPEIEPAPATEPKLGTVPLGSQRIPKIPQSEQQRNSPLGAFGIFPTPAQPPILNSPAGGEDGENGPEPLVEPLPPSPPDQPFFPSDYYAARKAGLTRQQALDTAISNYRNKGSGFETYKGGASPPTVPPRPPQDPSDPYDEKKYDSELILTGSPRAALKAARNAYRSAPPNKGTDGLPVPTVSNKSPKSPSYPPPVLGPGEHIDMADYSYHRDAKMNTADALEAAKADLQKRIKDASQGGAAPTVADYPLDGEAPKPANDETSWVRFLRAAIIQGYADWTVRERQQQIETGIQQRQPDVTVAGVTDGAPVFSMSQKARFDYNAADQDSLAADEVRLDKARRDKFGGRPMTNEALKNSHGEIVVIQKLHEAGQTEGKLLYLVVNGRDVCGWCERDIPRAASAAKLKGVIIYETATGHTKYWHPDMEEIMQAEENSQ</sequence>
<feature type="region of interest" description="Disordered" evidence="1">
    <location>
        <begin position="1038"/>
        <end position="1077"/>
    </location>
</feature>
<feature type="compositionally biased region" description="Pro residues" evidence="1">
    <location>
        <begin position="1003"/>
        <end position="1013"/>
    </location>
</feature>
<feature type="domain" description="Putative cytidine deaminase C-terminal" evidence="2">
    <location>
        <begin position="1171"/>
        <end position="1308"/>
    </location>
</feature>
<evidence type="ECO:0000256" key="1">
    <source>
        <dbReference type="SAM" id="MobiDB-lite"/>
    </source>
</evidence>
<feature type="region of interest" description="Disordered" evidence="1">
    <location>
        <begin position="990"/>
        <end position="1020"/>
    </location>
</feature>
<feature type="compositionally biased region" description="Low complexity" evidence="1">
    <location>
        <begin position="494"/>
        <end position="515"/>
    </location>
</feature>
<protein>
    <recommendedName>
        <fullName evidence="2">Putative cytidine deaminase C-terminal domain-containing protein</fullName>
    </recommendedName>
</protein>
<dbReference type="Proteomes" id="UP000237682">
    <property type="component" value="Unassembled WGS sequence"/>
</dbReference>
<dbReference type="OrthoDB" id="8075729at2"/>
<comment type="caution">
    <text evidence="3">The sequence shown here is derived from an EMBL/GenBank/DDBJ whole genome shotgun (WGS) entry which is preliminary data.</text>
</comment>
<feature type="compositionally biased region" description="Low complexity" evidence="1">
    <location>
        <begin position="877"/>
        <end position="890"/>
    </location>
</feature>
<feature type="region of interest" description="Disordered" evidence="1">
    <location>
        <begin position="1113"/>
        <end position="1132"/>
    </location>
</feature>
<organism evidence="3 4">
    <name type="scientific">Labrys okinawensis</name>
    <dbReference type="NCBI Taxonomy" id="346911"/>
    <lineage>
        <taxon>Bacteria</taxon>
        <taxon>Pseudomonadati</taxon>
        <taxon>Pseudomonadota</taxon>
        <taxon>Alphaproteobacteria</taxon>
        <taxon>Hyphomicrobiales</taxon>
        <taxon>Xanthobacteraceae</taxon>
        <taxon>Labrys</taxon>
    </lineage>
</organism>
<feature type="region of interest" description="Disordered" evidence="1">
    <location>
        <begin position="484"/>
        <end position="515"/>
    </location>
</feature>
<dbReference type="InterPro" id="IPR057580">
    <property type="entry name" value="Deam_C"/>
</dbReference>
<dbReference type="Pfam" id="PF24241">
    <property type="entry name" value="Deam_C"/>
    <property type="match status" value="1"/>
</dbReference>
<dbReference type="EMBL" id="PUEJ01000008">
    <property type="protein sequence ID" value="PRH85502.1"/>
    <property type="molecule type" value="Genomic_DNA"/>
</dbReference>
<feature type="region of interest" description="Disordered" evidence="1">
    <location>
        <begin position="870"/>
        <end position="963"/>
    </location>
</feature>
<evidence type="ECO:0000259" key="2">
    <source>
        <dbReference type="Pfam" id="PF24241"/>
    </source>
</evidence>
<evidence type="ECO:0000313" key="3">
    <source>
        <dbReference type="EMBL" id="PRH85502.1"/>
    </source>
</evidence>
<feature type="compositionally biased region" description="Pro residues" evidence="1">
    <location>
        <begin position="947"/>
        <end position="959"/>
    </location>
</feature>
<reference evidence="3 4" key="1">
    <citation type="submission" date="2018-02" db="EMBL/GenBank/DDBJ databases">
        <title>Whole genome sequencing of endophytic bacterium.</title>
        <authorList>
            <person name="Eedara R."/>
            <person name="Podile A.R."/>
        </authorList>
    </citation>
    <scope>NUCLEOTIDE SEQUENCE [LARGE SCALE GENOMIC DNA]</scope>
    <source>
        <strain evidence="3 4">RP1T</strain>
    </source>
</reference>
<gene>
    <name evidence="3" type="ORF">C5L14_21170</name>
</gene>
<name>A0A2S9Q820_9HYPH</name>
<keyword evidence="4" id="KW-1185">Reference proteome</keyword>
<dbReference type="RefSeq" id="WP_105864062.1">
    <property type="nucleotide sequence ID" value="NZ_PUEJ01000008.1"/>
</dbReference>
<evidence type="ECO:0000313" key="4">
    <source>
        <dbReference type="Proteomes" id="UP000237682"/>
    </source>
</evidence>
<feature type="region of interest" description="Disordered" evidence="1">
    <location>
        <begin position="615"/>
        <end position="729"/>
    </location>
</feature>
<accession>A0A2S9Q820</accession>
<proteinExistence type="predicted"/>